<organism evidence="10 11">
    <name type="scientific">Sphaerisporangium flaviroseum</name>
    <dbReference type="NCBI Taxonomy" id="509199"/>
    <lineage>
        <taxon>Bacteria</taxon>
        <taxon>Bacillati</taxon>
        <taxon>Actinomycetota</taxon>
        <taxon>Actinomycetes</taxon>
        <taxon>Streptosporangiales</taxon>
        <taxon>Streptosporangiaceae</taxon>
        <taxon>Sphaerisporangium</taxon>
    </lineage>
</organism>
<dbReference type="NCBIfam" id="TIGR03544">
    <property type="entry name" value="DivI1A_domain"/>
    <property type="match status" value="3"/>
</dbReference>
<dbReference type="InterPro" id="IPR007793">
    <property type="entry name" value="DivIVA_fam"/>
</dbReference>
<keyword evidence="7" id="KW-0131">Cell cycle</keyword>
<dbReference type="EMBL" id="BAAAZR010000035">
    <property type="protein sequence ID" value="GAA3833840.1"/>
    <property type="molecule type" value="Genomic_DNA"/>
</dbReference>
<keyword evidence="11" id="KW-1185">Reference proteome</keyword>
<dbReference type="PANTHER" id="PTHR35794:SF2">
    <property type="entry name" value="CELL DIVISION PROTEIN DIVIVA"/>
    <property type="match status" value="1"/>
</dbReference>
<dbReference type="PANTHER" id="PTHR35794">
    <property type="entry name" value="CELL DIVISION PROTEIN DIVIVA"/>
    <property type="match status" value="1"/>
</dbReference>
<evidence type="ECO:0000256" key="3">
    <source>
        <dbReference type="ARBA" id="ARBA00018787"/>
    </source>
</evidence>
<keyword evidence="4" id="KW-0963">Cytoplasm</keyword>
<dbReference type="RefSeq" id="WP_344948821.1">
    <property type="nucleotide sequence ID" value="NZ_BAAAZR010000035.1"/>
</dbReference>
<evidence type="ECO:0000256" key="2">
    <source>
        <dbReference type="ARBA" id="ARBA00009008"/>
    </source>
</evidence>
<evidence type="ECO:0000313" key="10">
    <source>
        <dbReference type="EMBL" id="GAA3833840.1"/>
    </source>
</evidence>
<name>A0ABP7J4K2_9ACTN</name>
<sequence length="378" mass="39359">MNRFPRVLGVRTGYDPEQVDALIQRIEATLGRGLLEGPPVTADEIRMSRFNTKLGGYNEVAVDYALDAFVVAVETRGRPARAIPQAGDELPDEQAQAPWEGAHSITGATSPEVPAYGAPVEGNGSRAKIRPFGGPGGSPAGSGGGEAGSAAESSHESPEELMEEDEAPTLPELAKPIGGPGSPVGVSGYTTGERGKPFGEPGTAFGEPGYPVEGLGKPLREPGKPIGGPGNEVGGRPGRPGGERWESRSVTGEPAKGTGGLGRSDASVAADEPAVAEALTAAWMETQAVRVERVLFRPGRLGAGYNEDEVDVFLDRIVATLRGTTGHPLTAEQVRKATFSTVVFKSGYAVAQVDAFLAEIADVLDRGDARVEDQEQRV</sequence>
<keyword evidence="6" id="KW-0175">Coiled coil</keyword>
<comment type="similarity">
    <text evidence="2">Belongs to the DivIVA family.</text>
</comment>
<protein>
    <recommendedName>
        <fullName evidence="3">Cell wall synthesis protein Wag31</fullName>
    </recommendedName>
    <alternativeName>
        <fullName evidence="8">Antigen 84</fullName>
    </alternativeName>
</protein>
<keyword evidence="5" id="KW-0132">Cell division</keyword>
<accession>A0ABP7J4K2</accession>
<gene>
    <name evidence="10" type="ORF">GCM10022226_64020</name>
</gene>
<feature type="compositionally biased region" description="Gly residues" evidence="9">
    <location>
        <begin position="133"/>
        <end position="147"/>
    </location>
</feature>
<dbReference type="Gene3D" id="6.10.250.660">
    <property type="match status" value="2"/>
</dbReference>
<feature type="compositionally biased region" description="Gly residues" evidence="9">
    <location>
        <begin position="225"/>
        <end position="240"/>
    </location>
</feature>
<evidence type="ECO:0000256" key="4">
    <source>
        <dbReference type="ARBA" id="ARBA00022490"/>
    </source>
</evidence>
<evidence type="ECO:0000313" key="11">
    <source>
        <dbReference type="Proteomes" id="UP001500888"/>
    </source>
</evidence>
<evidence type="ECO:0000256" key="8">
    <source>
        <dbReference type="ARBA" id="ARBA00031737"/>
    </source>
</evidence>
<dbReference type="InterPro" id="IPR019933">
    <property type="entry name" value="DivIVA_domain"/>
</dbReference>
<dbReference type="Proteomes" id="UP001500888">
    <property type="component" value="Unassembled WGS sequence"/>
</dbReference>
<proteinExistence type="inferred from homology"/>
<evidence type="ECO:0000256" key="6">
    <source>
        <dbReference type="ARBA" id="ARBA00023054"/>
    </source>
</evidence>
<evidence type="ECO:0000256" key="7">
    <source>
        <dbReference type="ARBA" id="ARBA00023306"/>
    </source>
</evidence>
<comment type="subcellular location">
    <subcellularLocation>
        <location evidence="1">Cytoplasm</location>
    </subcellularLocation>
</comment>
<comment type="caution">
    <text evidence="10">The sequence shown here is derived from an EMBL/GenBank/DDBJ whole genome shotgun (WGS) entry which is preliminary data.</text>
</comment>
<evidence type="ECO:0000256" key="1">
    <source>
        <dbReference type="ARBA" id="ARBA00004496"/>
    </source>
</evidence>
<reference evidence="11" key="1">
    <citation type="journal article" date="2019" name="Int. J. Syst. Evol. Microbiol.">
        <title>The Global Catalogue of Microorganisms (GCM) 10K type strain sequencing project: providing services to taxonomists for standard genome sequencing and annotation.</title>
        <authorList>
            <consortium name="The Broad Institute Genomics Platform"/>
            <consortium name="The Broad Institute Genome Sequencing Center for Infectious Disease"/>
            <person name="Wu L."/>
            <person name="Ma J."/>
        </authorList>
    </citation>
    <scope>NUCLEOTIDE SEQUENCE [LARGE SCALE GENOMIC DNA]</scope>
    <source>
        <strain evidence="11">JCM 16908</strain>
    </source>
</reference>
<feature type="region of interest" description="Disordered" evidence="9">
    <location>
        <begin position="104"/>
        <end position="268"/>
    </location>
</feature>
<evidence type="ECO:0000256" key="5">
    <source>
        <dbReference type="ARBA" id="ARBA00022618"/>
    </source>
</evidence>
<evidence type="ECO:0000256" key="9">
    <source>
        <dbReference type="SAM" id="MobiDB-lite"/>
    </source>
</evidence>